<dbReference type="AlphaFoldDB" id="B9X9Y2"/>
<reference evidence="3 4" key="1">
    <citation type="journal article" date="2011" name="J. Bacteriol.">
        <title>Genome sequence of 'Pedosphaera parvula' Ellin514, an aerobic Verrucomicrobial isolate from pasture soil.</title>
        <authorList>
            <person name="Kant R."/>
            <person name="van Passel M.W."/>
            <person name="Sangwan P."/>
            <person name="Palva A."/>
            <person name="Lucas S."/>
            <person name="Copeland A."/>
            <person name="Lapidus A."/>
            <person name="Glavina Del Rio T."/>
            <person name="Dalin E."/>
            <person name="Tice H."/>
            <person name="Bruce D."/>
            <person name="Goodwin L."/>
            <person name="Pitluck S."/>
            <person name="Chertkov O."/>
            <person name="Larimer F.W."/>
            <person name="Land M.L."/>
            <person name="Hauser L."/>
            <person name="Brettin T.S."/>
            <person name="Detter J.C."/>
            <person name="Han S."/>
            <person name="de Vos W.M."/>
            <person name="Janssen P.H."/>
            <person name="Smidt H."/>
        </authorList>
    </citation>
    <scope>NUCLEOTIDE SEQUENCE [LARGE SCALE GENOMIC DNA]</scope>
    <source>
        <strain evidence="3 4">Ellin514</strain>
    </source>
</reference>
<proteinExistence type="predicted"/>
<comment type="caution">
    <text evidence="3">The sequence shown here is derived from an EMBL/GenBank/DDBJ whole genome shotgun (WGS) entry which is preliminary data.</text>
</comment>
<evidence type="ECO:0000256" key="1">
    <source>
        <dbReference type="SAM" id="MobiDB-lite"/>
    </source>
</evidence>
<dbReference type="STRING" id="320771.Cflav_PD5958"/>
<name>B9X9Y2_PEDPL</name>
<sequence length="126" mass="13357">MALINCPECDKEISNKAKTCPPCGVPVKKDAPGCAPIGCILIALLPVGIFVSICLNQAMVGTSTSPNEARGDTSTSRNSEPYPTDSVTQQKLADEIERFETVGVLIKIRVVSGDQVGWMWATSSTS</sequence>
<gene>
    <name evidence="3" type="ORF">Cflav_PD5958</name>
</gene>
<keyword evidence="2" id="KW-0472">Membrane</keyword>
<evidence type="ECO:0000313" key="3">
    <source>
        <dbReference type="EMBL" id="EEF63323.1"/>
    </source>
</evidence>
<evidence type="ECO:0000313" key="4">
    <source>
        <dbReference type="Proteomes" id="UP000003688"/>
    </source>
</evidence>
<dbReference type="Proteomes" id="UP000003688">
    <property type="component" value="Unassembled WGS sequence"/>
</dbReference>
<evidence type="ECO:0000256" key="2">
    <source>
        <dbReference type="SAM" id="Phobius"/>
    </source>
</evidence>
<keyword evidence="2" id="KW-1133">Transmembrane helix</keyword>
<feature type="transmembrane region" description="Helical" evidence="2">
    <location>
        <begin position="35"/>
        <end position="55"/>
    </location>
</feature>
<evidence type="ECO:0008006" key="5">
    <source>
        <dbReference type="Google" id="ProtNLM"/>
    </source>
</evidence>
<keyword evidence="2" id="KW-0812">Transmembrane</keyword>
<feature type="region of interest" description="Disordered" evidence="1">
    <location>
        <begin position="62"/>
        <end position="89"/>
    </location>
</feature>
<protein>
    <recommendedName>
        <fullName evidence="5">Zinc-ribbon domain-containing protein</fullName>
    </recommendedName>
</protein>
<dbReference type="EMBL" id="ABOX02000001">
    <property type="protein sequence ID" value="EEF63323.1"/>
    <property type="molecule type" value="Genomic_DNA"/>
</dbReference>
<accession>B9X9Y2</accession>
<keyword evidence="4" id="KW-1185">Reference proteome</keyword>
<organism evidence="3 4">
    <name type="scientific">Pedosphaera parvula (strain Ellin514)</name>
    <dbReference type="NCBI Taxonomy" id="320771"/>
    <lineage>
        <taxon>Bacteria</taxon>
        <taxon>Pseudomonadati</taxon>
        <taxon>Verrucomicrobiota</taxon>
        <taxon>Pedosphaerae</taxon>
        <taxon>Pedosphaerales</taxon>
        <taxon>Pedosphaeraceae</taxon>
        <taxon>Pedosphaera</taxon>
    </lineage>
</organism>